<name>A0A2A5JKH3_PSEO7</name>
<feature type="chain" id="PRO_5013128354" evidence="1">
    <location>
        <begin position="16"/>
        <end position="811"/>
    </location>
</feature>
<dbReference type="RefSeq" id="WP_099643854.1">
    <property type="nucleotide sequence ID" value="NZ_NKHF01000101.1"/>
</dbReference>
<dbReference type="PROSITE" id="PS51257">
    <property type="entry name" value="PROKAR_LIPOPROTEIN"/>
    <property type="match status" value="1"/>
</dbReference>
<dbReference type="Proteomes" id="UP000228621">
    <property type="component" value="Unassembled WGS sequence"/>
</dbReference>
<dbReference type="InterPro" id="IPR029058">
    <property type="entry name" value="AB_hydrolase_fold"/>
</dbReference>
<evidence type="ECO:0000313" key="3">
    <source>
        <dbReference type="EMBL" id="PCK29897.1"/>
    </source>
</evidence>
<feature type="signal peptide" evidence="1">
    <location>
        <begin position="1"/>
        <end position="15"/>
    </location>
</feature>
<reference evidence="4" key="1">
    <citation type="journal article" date="2019" name="Genome Announc.">
        <title>Draft Genome Sequence of Pseudoalteromonas piscicida Strain 36Y ROTHPW, an Hypersaline Seawater Isolate from the South Coast of Sonora, Mexico.</title>
        <authorList>
            <person name="Sanchez-Diaz R."/>
            <person name="Molina-Garza Z.J."/>
            <person name="Cruz-Suarez L.E."/>
            <person name="Selvin J."/>
            <person name="Kiran G.S."/>
            <person name="Ibarra-Gamez J.C."/>
            <person name="Gomez-Gil B."/>
            <person name="Galaviz-Silva L."/>
        </authorList>
    </citation>
    <scope>NUCLEOTIDE SEQUENCE [LARGE SCALE GENOMIC DNA]</scope>
    <source>
        <strain evidence="4">36Y_RITHPW</strain>
    </source>
</reference>
<organism evidence="3 4">
    <name type="scientific">Pseudoalteromonas piscicida</name>
    <dbReference type="NCBI Taxonomy" id="43662"/>
    <lineage>
        <taxon>Bacteria</taxon>
        <taxon>Pseudomonadati</taxon>
        <taxon>Pseudomonadota</taxon>
        <taxon>Gammaproteobacteria</taxon>
        <taxon>Alteromonadales</taxon>
        <taxon>Pseudoalteromonadaceae</taxon>
        <taxon>Pseudoalteromonas</taxon>
    </lineage>
</organism>
<comment type="caution">
    <text evidence="3">The sequence shown here is derived from an EMBL/GenBank/DDBJ whole genome shotgun (WGS) entry which is preliminary data.</text>
</comment>
<gene>
    <name evidence="3" type="ORF">CEX98_20460</name>
</gene>
<evidence type="ECO:0000259" key="2">
    <source>
        <dbReference type="Pfam" id="PF12262"/>
    </source>
</evidence>
<evidence type="ECO:0000256" key="1">
    <source>
        <dbReference type="SAM" id="SignalP"/>
    </source>
</evidence>
<dbReference type="InterPro" id="IPR011048">
    <property type="entry name" value="Haem_d1_sf"/>
</dbReference>
<evidence type="ECO:0000313" key="4">
    <source>
        <dbReference type="Proteomes" id="UP000228621"/>
    </source>
</evidence>
<sequence>MKKMLLSLAVSAALAGCGGGETLEDVKNDTTPVSPTISVKFDPSGGVISVPNDILLSGTQDGTINLPDEMLGKTDGDGNPLVTKASYANPSLVIGALDGWSTQMPYVIDMTTPNGLKLDPQSAMTPGTVRIFEVEMGGPLQTDAECAQLPSGIACKSVAELEFGPQGDFVTMANSAGNGIVVVPVKPFKPSTTYITVLTRGLKDSSGQSVDASSTYTLLRQEAPLVTDAQKSLQAVIQSYEKAITESGVAQDEIIYTAAMTTQSTGAGLGGAKALLAQSLANNAPPVLAVPAQPPMTVADALEGKVPPEVLPAFAQIKLMGGVIQLPQYLAKPKTGDIEALADTYWQALCDSPVTLAGYVAQGGQLPPVAEGEDQICASLPVPEGVPNFRSIGVDKQRFITKYNPIPKQQWLANVPVQITSPSGEAPNGGWPVVILQHGITSKKEDMLGLTLSLTQAGFATVAIDHPMHGERGIDLDGDGTDEFNASTKSVLSYMNLTSLLVARDSLKQSAADLMGLRLGLNFINQASGGQVNFNTQQVSYLGHSLGSIVGPSFLAQANAPLNPAADAFFKVESAALASGGSGIANFLIESKSFGPFVQGSVLSSAGNLASQAFNGYLQEGAAADCGAFAAVQSEFVSCAYATFRAGLEAAEDTATLALIDATVTQFGFAAQTALDSADPLNYAASVKALQTPVYMSVVTGGVDGNAADLVIPPTTERSFLSGSLPLANFMGLMPVSETQISQDGTTPGSYVVKFSQGHHSSILTTGFEEKAGGTAAGHAAASVEMQTQVASFLKSKGLALQVSNPDVVAN</sequence>
<keyword evidence="4" id="KW-1185">Reference proteome</keyword>
<proteinExistence type="predicted"/>
<dbReference type="Gene3D" id="3.40.50.1820">
    <property type="entry name" value="alpha/beta hydrolase"/>
    <property type="match status" value="1"/>
</dbReference>
<dbReference type="Pfam" id="PF12262">
    <property type="entry name" value="Lipase_bact_N"/>
    <property type="match status" value="1"/>
</dbReference>
<keyword evidence="1" id="KW-0732">Signal</keyword>
<accession>A0A2A5JKH3</accession>
<dbReference type="OrthoDB" id="5477453at2"/>
<dbReference type="EMBL" id="NKHF01000101">
    <property type="protein sequence ID" value="PCK29897.1"/>
    <property type="molecule type" value="Genomic_DNA"/>
</dbReference>
<dbReference type="SUPFAM" id="SSF53474">
    <property type="entry name" value="alpha/beta-Hydrolases"/>
    <property type="match status" value="1"/>
</dbReference>
<dbReference type="AlphaFoldDB" id="A0A2A5JKH3"/>
<dbReference type="SUPFAM" id="SSF51004">
    <property type="entry name" value="C-terminal (heme d1) domain of cytochrome cd1-nitrite reductase"/>
    <property type="match status" value="1"/>
</dbReference>
<protein>
    <submittedName>
        <fullName evidence="3">Lipase</fullName>
    </submittedName>
</protein>
<dbReference type="InterPro" id="IPR025920">
    <property type="entry name" value="Lipase_bact_N"/>
</dbReference>
<dbReference type="NCBIfam" id="TIGR03502">
    <property type="entry name" value="lipase_Pla1_cef"/>
    <property type="match status" value="1"/>
</dbReference>
<feature type="domain" description="Bacterial virulence factor lipase N-terminal" evidence="2">
    <location>
        <begin position="39"/>
        <end position="282"/>
    </location>
</feature>
<dbReference type="InterPro" id="IPR020009">
    <property type="entry name" value="VolA/Pla-1/cef"/>
</dbReference>